<evidence type="ECO:0008006" key="3">
    <source>
        <dbReference type="Google" id="ProtNLM"/>
    </source>
</evidence>
<organism evidence="1 2">
    <name type="scientific">Kordia aestuariivivens</name>
    <dbReference type="NCBI Taxonomy" id="2759037"/>
    <lineage>
        <taxon>Bacteria</taxon>
        <taxon>Pseudomonadati</taxon>
        <taxon>Bacteroidota</taxon>
        <taxon>Flavobacteriia</taxon>
        <taxon>Flavobacteriales</taxon>
        <taxon>Flavobacteriaceae</taxon>
        <taxon>Kordia</taxon>
    </lineage>
</organism>
<proteinExistence type="predicted"/>
<dbReference type="Proteomes" id="UP000619238">
    <property type="component" value="Unassembled WGS sequence"/>
</dbReference>
<name>A0ABR7Q798_9FLAO</name>
<sequence>MKHLFFVLTILISLQAISQTDSEKECAENVTKATIDFKNGKVLGYYDYVEIEFSTGREFESFFQTYIYSKHSIFMELFSEDYHQCYKDEMNRLIRSKYGDDIYKKTKRKAFEIYKSSTREEQSKVIDVSKYYRVTESEPKFNGNDYVVRNFLKKYFVYKGKKENEHDYEFRLVTLFINKDGHITNIESHTDKLKDGFNKSNIIKEMNALGKFVPAYLLGIPVNSQIHMDFW</sequence>
<protein>
    <recommendedName>
        <fullName evidence="3">TonB C-terminal domain-containing protein</fullName>
    </recommendedName>
</protein>
<dbReference type="EMBL" id="JACGWS010000003">
    <property type="protein sequence ID" value="MBC8754425.1"/>
    <property type="molecule type" value="Genomic_DNA"/>
</dbReference>
<accession>A0ABR7Q798</accession>
<dbReference type="RefSeq" id="WP_187561463.1">
    <property type="nucleotide sequence ID" value="NZ_JACGWS010000003.1"/>
</dbReference>
<gene>
    <name evidence="1" type="ORF">H2O64_07060</name>
</gene>
<evidence type="ECO:0000313" key="1">
    <source>
        <dbReference type="EMBL" id="MBC8754425.1"/>
    </source>
</evidence>
<evidence type="ECO:0000313" key="2">
    <source>
        <dbReference type="Proteomes" id="UP000619238"/>
    </source>
</evidence>
<comment type="caution">
    <text evidence="1">The sequence shown here is derived from an EMBL/GenBank/DDBJ whole genome shotgun (WGS) entry which is preliminary data.</text>
</comment>
<reference evidence="1 2" key="1">
    <citation type="submission" date="2020-07" db="EMBL/GenBank/DDBJ databases">
        <title>Description of Kordia aestuariivivens sp. nov., isolated from a tidal flat.</title>
        <authorList>
            <person name="Park S."/>
            <person name="Yoon J.-H."/>
        </authorList>
    </citation>
    <scope>NUCLEOTIDE SEQUENCE [LARGE SCALE GENOMIC DNA]</scope>
    <source>
        <strain evidence="1 2">YSTF-M3</strain>
    </source>
</reference>
<keyword evidence="2" id="KW-1185">Reference proteome</keyword>